<reference evidence="12" key="3">
    <citation type="submission" date="2025-09" db="UniProtKB">
        <authorList>
            <consortium name="Ensembl"/>
        </authorList>
    </citation>
    <scope>IDENTIFICATION</scope>
</reference>
<keyword evidence="13" id="KW-1185">Reference proteome</keyword>
<keyword evidence="8" id="KW-1015">Disulfide bond</keyword>
<evidence type="ECO:0000256" key="8">
    <source>
        <dbReference type="ARBA" id="ARBA00023157"/>
    </source>
</evidence>
<feature type="signal peptide" evidence="10">
    <location>
        <begin position="1"/>
        <end position="19"/>
    </location>
</feature>
<dbReference type="SMART" id="SM00131">
    <property type="entry name" value="KU"/>
    <property type="match status" value="3"/>
</dbReference>
<dbReference type="Gene3D" id="4.10.410.10">
    <property type="entry name" value="Pancreatic trypsin inhibitor Kunitz domain"/>
    <property type="match status" value="3"/>
</dbReference>
<feature type="domain" description="BPTI/Kunitz inhibitor" evidence="11">
    <location>
        <begin position="26"/>
        <end position="76"/>
    </location>
</feature>
<dbReference type="GeneID" id="114770335"/>
<evidence type="ECO:0000256" key="4">
    <source>
        <dbReference type="ARBA" id="ARBA00022696"/>
    </source>
</evidence>
<feature type="chain" id="PRO_5044257970" description="BPTI/Kunitz inhibitor domain-containing protein" evidence="10">
    <location>
        <begin position="20"/>
        <end position="213"/>
    </location>
</feature>
<evidence type="ECO:0000256" key="1">
    <source>
        <dbReference type="ARBA" id="ARBA00004613"/>
    </source>
</evidence>
<dbReference type="PROSITE" id="PS50279">
    <property type="entry name" value="BPTI_KUNITZ_2"/>
    <property type="match status" value="3"/>
</dbReference>
<keyword evidence="4" id="KW-0356">Hemostasis</keyword>
<organism evidence="12 13">
    <name type="scientific">Denticeps clupeoides</name>
    <name type="common">denticle herring</name>
    <dbReference type="NCBI Taxonomy" id="299321"/>
    <lineage>
        <taxon>Eukaryota</taxon>
        <taxon>Metazoa</taxon>
        <taxon>Chordata</taxon>
        <taxon>Craniata</taxon>
        <taxon>Vertebrata</taxon>
        <taxon>Euteleostomi</taxon>
        <taxon>Actinopterygii</taxon>
        <taxon>Neopterygii</taxon>
        <taxon>Teleostei</taxon>
        <taxon>Clupei</taxon>
        <taxon>Clupeiformes</taxon>
        <taxon>Denticipitoidei</taxon>
        <taxon>Denticipitidae</taxon>
        <taxon>Denticeps</taxon>
    </lineage>
</organism>
<accession>A0AAY4E731</accession>
<reference evidence="12 13" key="1">
    <citation type="submission" date="2020-06" db="EMBL/GenBank/DDBJ databases">
        <authorList>
            <consortium name="Wellcome Sanger Institute Data Sharing"/>
        </authorList>
    </citation>
    <scope>NUCLEOTIDE SEQUENCE [LARGE SCALE GENOMIC DNA]</scope>
</reference>
<dbReference type="InterPro" id="IPR002223">
    <property type="entry name" value="Kunitz_BPTI"/>
</dbReference>
<dbReference type="GO" id="GO:0005615">
    <property type="term" value="C:extracellular space"/>
    <property type="evidence" value="ECO:0007669"/>
    <property type="project" value="TreeGrafter"/>
</dbReference>
<keyword evidence="9" id="KW-0325">Glycoprotein</keyword>
<evidence type="ECO:0000259" key="11">
    <source>
        <dbReference type="PROSITE" id="PS50279"/>
    </source>
</evidence>
<keyword evidence="10" id="KW-0732">Signal</keyword>
<evidence type="ECO:0000256" key="3">
    <source>
        <dbReference type="ARBA" id="ARBA00022690"/>
    </source>
</evidence>
<dbReference type="GeneTree" id="ENSGT00940000159917"/>
<name>A0AAY4E731_9TELE</name>
<evidence type="ECO:0000256" key="5">
    <source>
        <dbReference type="ARBA" id="ARBA00022737"/>
    </source>
</evidence>
<keyword evidence="2" id="KW-0964">Secreted</keyword>
<dbReference type="PANTHER" id="PTHR10083">
    <property type="entry name" value="KUNITZ-TYPE PROTEASE INHIBITOR-RELATED"/>
    <property type="match status" value="1"/>
</dbReference>
<proteinExistence type="predicted"/>
<dbReference type="FunFam" id="4.10.410.10:FF:000011">
    <property type="entry name" value="Tissue factor pathway inhibitor"/>
    <property type="match status" value="2"/>
</dbReference>
<dbReference type="AlphaFoldDB" id="A0AAY4E731"/>
<reference evidence="12" key="2">
    <citation type="submission" date="2025-08" db="UniProtKB">
        <authorList>
            <consortium name="Ensembl"/>
        </authorList>
    </citation>
    <scope>IDENTIFICATION</scope>
</reference>
<keyword evidence="5" id="KW-0677">Repeat</keyword>
<evidence type="ECO:0000256" key="10">
    <source>
        <dbReference type="SAM" id="SignalP"/>
    </source>
</evidence>
<dbReference type="InterPro" id="IPR020901">
    <property type="entry name" value="Prtase_inh_Kunz-CS"/>
</dbReference>
<keyword evidence="6" id="KW-0722">Serine protease inhibitor</keyword>
<dbReference type="SUPFAM" id="SSF57362">
    <property type="entry name" value="BPTI-like"/>
    <property type="match status" value="3"/>
</dbReference>
<dbReference type="PANTHER" id="PTHR10083:SF379">
    <property type="entry name" value="TISSUE FACTOR PATHWAY INHIBITOR"/>
    <property type="match status" value="1"/>
</dbReference>
<dbReference type="InterPro" id="IPR050098">
    <property type="entry name" value="TFPI/VKTCI-like"/>
</dbReference>
<evidence type="ECO:0000256" key="6">
    <source>
        <dbReference type="ARBA" id="ARBA00022900"/>
    </source>
</evidence>
<keyword evidence="7" id="KW-0094">Blood coagulation</keyword>
<dbReference type="InterPro" id="IPR008296">
    <property type="entry name" value="TFPI-like"/>
</dbReference>
<dbReference type="RefSeq" id="XP_028819999.1">
    <property type="nucleotide sequence ID" value="XM_028964166.1"/>
</dbReference>
<keyword evidence="3" id="KW-0646">Protease inhibitor</keyword>
<dbReference type="Pfam" id="PF00014">
    <property type="entry name" value="Kunitz_BPTI"/>
    <property type="match status" value="3"/>
</dbReference>
<dbReference type="Ensembl" id="ENSDCDT00010063570.1">
    <property type="protein sequence ID" value="ENSDCDP00010053074.1"/>
    <property type="gene ID" value="ENSDCDG00010030890.1"/>
</dbReference>
<protein>
    <recommendedName>
        <fullName evidence="11">BPTI/Kunitz inhibitor domain-containing protein</fullName>
    </recommendedName>
</protein>
<dbReference type="PRINTS" id="PR00759">
    <property type="entry name" value="BASICPTASE"/>
</dbReference>
<sequence>MLLSLASLLLVSVPESVSASQPKGLCLLPPDAGPCRGDVARYFYSAIGQRCERFGFGGCAGNANNFATYAECHKACWKIPKIPRVCRFPKDEGPCRAILKKYFFNMTSMQCEPFFYGGCRGNENRFSDLESCTEYCSPRKTIPIICLEPLDTGRCSASIPRYYYNSATKMCTEFLYSGCGGSNNNFDSKQSCKDVCSKAGRPRRLKKKPFIKI</sequence>
<dbReference type="CDD" id="cd22617">
    <property type="entry name" value="Kunitz_TFPI2_2-like"/>
    <property type="match status" value="1"/>
</dbReference>
<evidence type="ECO:0000313" key="12">
    <source>
        <dbReference type="Ensembl" id="ENSDCDP00010053074.1"/>
    </source>
</evidence>
<evidence type="ECO:0000256" key="2">
    <source>
        <dbReference type="ARBA" id="ARBA00022525"/>
    </source>
</evidence>
<dbReference type="PROSITE" id="PS00280">
    <property type="entry name" value="BPTI_KUNITZ_1"/>
    <property type="match status" value="1"/>
</dbReference>
<dbReference type="GO" id="GO:0007596">
    <property type="term" value="P:blood coagulation"/>
    <property type="evidence" value="ECO:0007669"/>
    <property type="project" value="UniProtKB-KW"/>
</dbReference>
<comment type="subcellular location">
    <subcellularLocation>
        <location evidence="1">Secreted</location>
    </subcellularLocation>
</comment>
<gene>
    <name evidence="12" type="primary">TFPI2</name>
</gene>
<dbReference type="PIRSF" id="PIRSF001620">
    <property type="entry name" value="TFPI"/>
    <property type="match status" value="1"/>
</dbReference>
<dbReference type="Proteomes" id="UP000694580">
    <property type="component" value="Chromosome 20"/>
</dbReference>
<feature type="domain" description="BPTI/Kunitz inhibitor" evidence="11">
    <location>
        <begin position="146"/>
        <end position="196"/>
    </location>
</feature>
<dbReference type="GO" id="GO:0004867">
    <property type="term" value="F:serine-type endopeptidase inhibitor activity"/>
    <property type="evidence" value="ECO:0007669"/>
    <property type="project" value="UniProtKB-KW"/>
</dbReference>
<dbReference type="InterPro" id="IPR036880">
    <property type="entry name" value="Kunitz_BPTI_sf"/>
</dbReference>
<evidence type="ECO:0000256" key="7">
    <source>
        <dbReference type="ARBA" id="ARBA00023084"/>
    </source>
</evidence>
<evidence type="ECO:0000256" key="9">
    <source>
        <dbReference type="ARBA" id="ARBA00023180"/>
    </source>
</evidence>
<feature type="domain" description="BPTI/Kunitz inhibitor" evidence="11">
    <location>
        <begin position="86"/>
        <end position="136"/>
    </location>
</feature>
<evidence type="ECO:0000313" key="13">
    <source>
        <dbReference type="Proteomes" id="UP000694580"/>
    </source>
</evidence>